<proteinExistence type="predicted"/>
<gene>
    <name evidence="1" type="ORF">MYCFIDRAFT_173160</name>
</gene>
<dbReference type="AlphaFoldDB" id="M3B427"/>
<sequence length="178" mass="19995">MKPKRLDPRILERPIAQRLCLILRQLRRRASQEASDLLKSRPHFPLLKARAATATTSNFIAERQVKARDQIASLQHIAAADVRSHPNSSSSIMRSPSPKASQSCPWGLTILLHGRGYSGELKSWRATDGLILRQKEPLVSVKNQYQSEVTRGQVVSSRHIVISSEVAWRGIDDMLQSQ</sequence>
<dbReference type="Proteomes" id="UP000016932">
    <property type="component" value="Unassembled WGS sequence"/>
</dbReference>
<reference evidence="1 2" key="1">
    <citation type="journal article" date="2012" name="PLoS Pathog.">
        <title>Diverse lifestyles and strategies of plant pathogenesis encoded in the genomes of eighteen Dothideomycetes fungi.</title>
        <authorList>
            <person name="Ohm R.A."/>
            <person name="Feau N."/>
            <person name="Henrissat B."/>
            <person name="Schoch C.L."/>
            <person name="Horwitz B.A."/>
            <person name="Barry K.W."/>
            <person name="Condon B.J."/>
            <person name="Copeland A.C."/>
            <person name="Dhillon B."/>
            <person name="Glaser F."/>
            <person name="Hesse C.N."/>
            <person name="Kosti I."/>
            <person name="LaButti K."/>
            <person name="Lindquist E.A."/>
            <person name="Lucas S."/>
            <person name="Salamov A.A."/>
            <person name="Bradshaw R.E."/>
            <person name="Ciuffetti L."/>
            <person name="Hamelin R.C."/>
            <person name="Kema G.H.J."/>
            <person name="Lawrence C."/>
            <person name="Scott J.A."/>
            <person name="Spatafora J.W."/>
            <person name="Turgeon B.G."/>
            <person name="de Wit P.J.G.M."/>
            <person name="Zhong S."/>
            <person name="Goodwin S.B."/>
            <person name="Grigoriev I.V."/>
        </authorList>
    </citation>
    <scope>NUCLEOTIDE SEQUENCE [LARGE SCALE GENOMIC DNA]</scope>
    <source>
        <strain evidence="1 2">CIRAD86</strain>
    </source>
</reference>
<protein>
    <submittedName>
        <fullName evidence="1">Uncharacterized protein</fullName>
    </submittedName>
</protein>
<dbReference type="RefSeq" id="XP_007924736.1">
    <property type="nucleotide sequence ID" value="XM_007926545.1"/>
</dbReference>
<evidence type="ECO:0000313" key="2">
    <source>
        <dbReference type="Proteomes" id="UP000016932"/>
    </source>
</evidence>
<keyword evidence="2" id="KW-1185">Reference proteome</keyword>
<organism evidence="1 2">
    <name type="scientific">Pseudocercospora fijiensis (strain CIRAD86)</name>
    <name type="common">Black leaf streak disease fungus</name>
    <name type="synonym">Mycosphaerella fijiensis</name>
    <dbReference type="NCBI Taxonomy" id="383855"/>
    <lineage>
        <taxon>Eukaryota</taxon>
        <taxon>Fungi</taxon>
        <taxon>Dikarya</taxon>
        <taxon>Ascomycota</taxon>
        <taxon>Pezizomycotina</taxon>
        <taxon>Dothideomycetes</taxon>
        <taxon>Dothideomycetidae</taxon>
        <taxon>Mycosphaerellales</taxon>
        <taxon>Mycosphaerellaceae</taxon>
        <taxon>Pseudocercospora</taxon>
    </lineage>
</organism>
<accession>M3B427</accession>
<evidence type="ECO:0000313" key="1">
    <source>
        <dbReference type="EMBL" id="EME84112.1"/>
    </source>
</evidence>
<dbReference type="KEGG" id="pfj:MYCFIDRAFT_173160"/>
<dbReference type="HOGENOM" id="CLU_1511228_0_0_1"/>
<dbReference type="VEuPathDB" id="FungiDB:MYCFIDRAFT_173160"/>
<dbReference type="EMBL" id="KB446557">
    <property type="protein sequence ID" value="EME84112.1"/>
    <property type="molecule type" value="Genomic_DNA"/>
</dbReference>
<dbReference type="GeneID" id="19332926"/>
<name>M3B427_PSEFD</name>